<dbReference type="AlphaFoldDB" id="A0AAV3Y8V6"/>
<dbReference type="InterPro" id="IPR024548">
    <property type="entry name" value="Cu2_monoox_C"/>
</dbReference>
<evidence type="ECO:0000313" key="3">
    <source>
        <dbReference type="EMBL" id="GFN79650.1"/>
    </source>
</evidence>
<accession>A0AAV3Y8V6</accession>
<dbReference type="InterPro" id="IPR008977">
    <property type="entry name" value="PHM/PNGase_F_dom_sf"/>
</dbReference>
<proteinExistence type="predicted"/>
<dbReference type="SUPFAM" id="SSF49742">
    <property type="entry name" value="PHM/PNGase F"/>
    <property type="match status" value="1"/>
</dbReference>
<gene>
    <name evidence="3" type="ORF">PoB_000615600</name>
</gene>
<dbReference type="Pfam" id="PF03712">
    <property type="entry name" value="Cu2_monoox_C"/>
    <property type="match status" value="1"/>
</dbReference>
<dbReference type="PANTHER" id="PTHR10157">
    <property type="entry name" value="DOPAMINE BETA HYDROXYLASE RELATED"/>
    <property type="match status" value="1"/>
</dbReference>
<keyword evidence="4" id="KW-1185">Reference proteome</keyword>
<reference evidence="3 4" key="1">
    <citation type="journal article" date="2021" name="Elife">
        <title>Chloroplast acquisition without the gene transfer in kleptoplastic sea slugs, Plakobranchus ocellatus.</title>
        <authorList>
            <person name="Maeda T."/>
            <person name="Takahashi S."/>
            <person name="Yoshida T."/>
            <person name="Shimamura S."/>
            <person name="Takaki Y."/>
            <person name="Nagai Y."/>
            <person name="Toyoda A."/>
            <person name="Suzuki Y."/>
            <person name="Arimoto A."/>
            <person name="Ishii H."/>
            <person name="Satoh N."/>
            <person name="Nishiyama T."/>
            <person name="Hasebe M."/>
            <person name="Maruyama T."/>
            <person name="Minagawa J."/>
            <person name="Obokata J."/>
            <person name="Shigenobu S."/>
        </authorList>
    </citation>
    <scope>NUCLEOTIDE SEQUENCE [LARGE SCALE GENOMIC DNA]</scope>
</reference>
<dbReference type="PANTHER" id="PTHR10157:SF23">
    <property type="entry name" value="MOXD1 HOMOLOG 1"/>
    <property type="match status" value="1"/>
</dbReference>
<evidence type="ECO:0000256" key="1">
    <source>
        <dbReference type="ARBA" id="ARBA00023157"/>
    </source>
</evidence>
<keyword evidence="1" id="KW-1015">Disulfide bond</keyword>
<sequence length="122" mass="14145">MRKLWEKGEEKAVGQRREDDCEREEMRRLWERGGIEMQMELFRCGQKVAVITHETNYSYDNPKLYKHDPSIDLLPGDVIKTTCVYSSEGHTRPVSFGIATSDEMCYGFLFAYPSEAIPDPCE</sequence>
<feature type="domain" description="Copper type II ascorbate-dependent monooxygenase C-terminal" evidence="2">
    <location>
        <begin position="34"/>
        <end position="114"/>
    </location>
</feature>
<dbReference type="InterPro" id="IPR014784">
    <property type="entry name" value="Cu2_ascorb_mOase-like_C"/>
</dbReference>
<protein>
    <submittedName>
        <fullName evidence="3">Dopamine beta hydroxylase-like protein</fullName>
    </submittedName>
</protein>
<dbReference type="InterPro" id="IPR000945">
    <property type="entry name" value="DBH-like"/>
</dbReference>
<dbReference type="Proteomes" id="UP000735302">
    <property type="component" value="Unassembled WGS sequence"/>
</dbReference>
<evidence type="ECO:0000259" key="2">
    <source>
        <dbReference type="Pfam" id="PF03712"/>
    </source>
</evidence>
<comment type="caution">
    <text evidence="3">The sequence shown here is derived from an EMBL/GenBank/DDBJ whole genome shotgun (WGS) entry which is preliminary data.</text>
</comment>
<organism evidence="3 4">
    <name type="scientific">Plakobranchus ocellatus</name>
    <dbReference type="NCBI Taxonomy" id="259542"/>
    <lineage>
        <taxon>Eukaryota</taxon>
        <taxon>Metazoa</taxon>
        <taxon>Spiralia</taxon>
        <taxon>Lophotrochozoa</taxon>
        <taxon>Mollusca</taxon>
        <taxon>Gastropoda</taxon>
        <taxon>Heterobranchia</taxon>
        <taxon>Euthyneura</taxon>
        <taxon>Panpulmonata</taxon>
        <taxon>Sacoglossa</taxon>
        <taxon>Placobranchoidea</taxon>
        <taxon>Plakobranchidae</taxon>
        <taxon>Plakobranchus</taxon>
    </lineage>
</organism>
<name>A0AAV3Y8V6_9GAST</name>
<dbReference type="Gene3D" id="2.60.120.230">
    <property type="match status" value="1"/>
</dbReference>
<dbReference type="GO" id="GO:0004500">
    <property type="term" value="F:dopamine beta-monooxygenase activity"/>
    <property type="evidence" value="ECO:0007669"/>
    <property type="project" value="InterPro"/>
</dbReference>
<dbReference type="EMBL" id="BLXT01000722">
    <property type="protein sequence ID" value="GFN79650.1"/>
    <property type="molecule type" value="Genomic_DNA"/>
</dbReference>
<evidence type="ECO:0000313" key="4">
    <source>
        <dbReference type="Proteomes" id="UP000735302"/>
    </source>
</evidence>